<feature type="domain" description="Protein kinase" evidence="10">
    <location>
        <begin position="11"/>
        <end position="275"/>
    </location>
</feature>
<keyword evidence="3" id="KW-0808">Transferase</keyword>
<dbReference type="PROSITE" id="PS00107">
    <property type="entry name" value="PROTEIN_KINASE_ATP"/>
    <property type="match status" value="1"/>
</dbReference>
<feature type="transmembrane region" description="Helical" evidence="9">
    <location>
        <begin position="426"/>
        <end position="450"/>
    </location>
</feature>
<evidence type="ECO:0000256" key="5">
    <source>
        <dbReference type="ARBA" id="ARBA00022777"/>
    </source>
</evidence>
<dbReference type="PROSITE" id="PS00108">
    <property type="entry name" value="PROTEIN_KINASE_ST"/>
    <property type="match status" value="1"/>
</dbReference>
<dbReference type="InterPro" id="IPR008271">
    <property type="entry name" value="Ser/Thr_kinase_AS"/>
</dbReference>
<evidence type="ECO:0000256" key="6">
    <source>
        <dbReference type="ARBA" id="ARBA00022840"/>
    </source>
</evidence>
<keyword evidence="9" id="KW-1133">Transmembrane helix</keyword>
<dbReference type="SMART" id="SM00220">
    <property type="entry name" value="S_TKc"/>
    <property type="match status" value="1"/>
</dbReference>
<evidence type="ECO:0000256" key="9">
    <source>
        <dbReference type="SAM" id="Phobius"/>
    </source>
</evidence>
<keyword evidence="2" id="KW-0723">Serine/threonine-protein kinase</keyword>
<dbReference type="InterPro" id="IPR000719">
    <property type="entry name" value="Prot_kinase_dom"/>
</dbReference>
<feature type="region of interest" description="Disordered" evidence="8">
    <location>
        <begin position="295"/>
        <end position="421"/>
    </location>
</feature>
<dbReference type="PANTHER" id="PTHR43289:SF6">
    <property type="entry name" value="SERINE_THREONINE-PROTEIN KINASE NEKL-3"/>
    <property type="match status" value="1"/>
</dbReference>
<keyword evidence="5 11" id="KW-0418">Kinase</keyword>
<sequence>MLNNGDVFAGFTVERLLGQGGMGSVYLARHPRLPRLTALKLLNRELYTDAEIRARFEREADLCAQLDHPGIVAVYDRGVEDDQLWICMQYVDGVDAATVNPLTLPPERAVQIVEGVADALDYAHGNGVLHRDVKPANILLARAVSGKGERVFLTDFGIARLREDSTHLTQAGMFTATLAYASPEQMTGVELDHRSDQYSLACALYWLLTGTGPFDSEHPTEVIRGHLQLPVPPASARRAGLSPAMDAVIARAMAKRASERFGSCMEFAVAARTALNAPAGMPTMSGAAPTLVRPGGASPVQNSARVPAGPQVGTHTQGYPPGNGARVPAGPQPGTHTQGYPPADGARVPTAVPIGGQHYSPTANTAGPLNSASARVPMPAAPHSPAAPPPGMPSPASPSPAGYSAPPPGYPPAPGYRPQPPKRSGAMVAAIIIALLVVVAIVVTIVVVALQKNSKGNDFAAMKSTFPQLVKPSGTGSSGDGYDGQSCFRETDGKTLRTPGDAADLRLGSWTAAWDCWGAVDKPEYAVLSYDSSSDAQRVIAGLPANRKGAGVTGSDVKYDSYMWKTADSAIPNEFWKVIAFRDSTRSRYLILAHNQYWPSLEEGKTYQEFDTWCNDMPMA</sequence>
<dbReference type="InterPro" id="IPR011009">
    <property type="entry name" value="Kinase-like_dom_sf"/>
</dbReference>
<dbReference type="GO" id="GO:0016301">
    <property type="term" value="F:kinase activity"/>
    <property type="evidence" value="ECO:0007669"/>
    <property type="project" value="UniProtKB-KW"/>
</dbReference>
<accession>A0ABW6NXZ5</accession>
<dbReference type="CDD" id="cd14014">
    <property type="entry name" value="STKc_PknB_like"/>
    <property type="match status" value="1"/>
</dbReference>
<evidence type="ECO:0000256" key="1">
    <source>
        <dbReference type="ARBA" id="ARBA00012513"/>
    </source>
</evidence>
<reference evidence="11 12" key="1">
    <citation type="submission" date="2024-10" db="EMBL/GenBank/DDBJ databases">
        <title>The Natural Products Discovery Center: Release of the First 8490 Sequenced Strains for Exploring Actinobacteria Biosynthetic Diversity.</title>
        <authorList>
            <person name="Kalkreuter E."/>
            <person name="Kautsar S.A."/>
            <person name="Yang D."/>
            <person name="Bader C.D."/>
            <person name="Teijaro C.N."/>
            <person name="Fluegel L."/>
            <person name="Davis C.M."/>
            <person name="Simpson J.R."/>
            <person name="Lauterbach L."/>
            <person name="Steele A.D."/>
            <person name="Gui C."/>
            <person name="Meng S."/>
            <person name="Li G."/>
            <person name="Viehrig K."/>
            <person name="Ye F."/>
            <person name="Su P."/>
            <person name="Kiefer A.F."/>
            <person name="Nichols A."/>
            <person name="Cepeda A.J."/>
            <person name="Yan W."/>
            <person name="Fan B."/>
            <person name="Jiang Y."/>
            <person name="Adhikari A."/>
            <person name="Zheng C.-J."/>
            <person name="Schuster L."/>
            <person name="Cowan T.M."/>
            <person name="Smanski M.J."/>
            <person name="Chevrette M.G."/>
            <person name="De Carvalho L.P.S."/>
            <person name="Shen B."/>
        </authorList>
    </citation>
    <scope>NUCLEOTIDE SEQUENCE [LARGE SCALE GENOMIC DNA]</scope>
    <source>
        <strain evidence="11 12">NPDC004119</strain>
    </source>
</reference>
<dbReference type="PANTHER" id="PTHR43289">
    <property type="entry name" value="MITOGEN-ACTIVATED PROTEIN KINASE KINASE KINASE 20-RELATED"/>
    <property type="match status" value="1"/>
</dbReference>
<dbReference type="PROSITE" id="PS50011">
    <property type="entry name" value="PROTEIN_KINASE_DOM"/>
    <property type="match status" value="1"/>
</dbReference>
<dbReference type="Gene3D" id="1.10.510.10">
    <property type="entry name" value="Transferase(Phosphotransferase) domain 1"/>
    <property type="match status" value="1"/>
</dbReference>
<evidence type="ECO:0000259" key="10">
    <source>
        <dbReference type="PROSITE" id="PS50011"/>
    </source>
</evidence>
<organism evidence="11 12">
    <name type="scientific">Nocardia aobensis</name>
    <dbReference type="NCBI Taxonomy" id="257277"/>
    <lineage>
        <taxon>Bacteria</taxon>
        <taxon>Bacillati</taxon>
        <taxon>Actinomycetota</taxon>
        <taxon>Actinomycetes</taxon>
        <taxon>Mycobacteriales</taxon>
        <taxon>Nocardiaceae</taxon>
        <taxon>Nocardia</taxon>
    </lineage>
</organism>
<dbReference type="InterPro" id="IPR017441">
    <property type="entry name" value="Protein_kinase_ATP_BS"/>
</dbReference>
<keyword evidence="9" id="KW-0812">Transmembrane</keyword>
<feature type="compositionally biased region" description="Pro residues" evidence="8">
    <location>
        <begin position="405"/>
        <end position="421"/>
    </location>
</feature>
<dbReference type="RefSeq" id="WP_387390679.1">
    <property type="nucleotide sequence ID" value="NZ_JBIAMT010000001.1"/>
</dbReference>
<keyword evidence="6 7" id="KW-0067">ATP-binding</keyword>
<evidence type="ECO:0000313" key="11">
    <source>
        <dbReference type="EMBL" id="MFF0496042.1"/>
    </source>
</evidence>
<keyword evidence="4 7" id="KW-0547">Nucleotide-binding</keyword>
<keyword evidence="12" id="KW-1185">Reference proteome</keyword>
<proteinExistence type="predicted"/>
<evidence type="ECO:0000256" key="4">
    <source>
        <dbReference type="ARBA" id="ARBA00022741"/>
    </source>
</evidence>
<dbReference type="SUPFAM" id="SSF56112">
    <property type="entry name" value="Protein kinase-like (PK-like)"/>
    <property type="match status" value="1"/>
</dbReference>
<dbReference type="Proteomes" id="UP001601442">
    <property type="component" value="Unassembled WGS sequence"/>
</dbReference>
<evidence type="ECO:0000256" key="8">
    <source>
        <dbReference type="SAM" id="MobiDB-lite"/>
    </source>
</evidence>
<dbReference type="EC" id="2.7.11.1" evidence="1"/>
<dbReference type="EMBL" id="JBIAMT010000001">
    <property type="protein sequence ID" value="MFF0496042.1"/>
    <property type="molecule type" value="Genomic_DNA"/>
</dbReference>
<feature type="compositionally biased region" description="Polar residues" evidence="8">
    <location>
        <begin position="359"/>
        <end position="373"/>
    </location>
</feature>
<dbReference type="Gene3D" id="3.30.200.20">
    <property type="entry name" value="Phosphorylase Kinase, domain 1"/>
    <property type="match status" value="1"/>
</dbReference>
<protein>
    <recommendedName>
        <fullName evidence="1">non-specific serine/threonine protein kinase</fullName>
        <ecNumber evidence="1">2.7.11.1</ecNumber>
    </recommendedName>
</protein>
<feature type="compositionally biased region" description="Pro residues" evidence="8">
    <location>
        <begin position="379"/>
        <end position="398"/>
    </location>
</feature>
<dbReference type="Pfam" id="PF00069">
    <property type="entry name" value="Pkinase"/>
    <property type="match status" value="1"/>
</dbReference>
<comment type="caution">
    <text evidence="11">The sequence shown here is derived from an EMBL/GenBank/DDBJ whole genome shotgun (WGS) entry which is preliminary data.</text>
</comment>
<gene>
    <name evidence="11" type="ORF">ACFYU5_06535</name>
</gene>
<name>A0ABW6NXZ5_9NOCA</name>
<evidence type="ECO:0000256" key="2">
    <source>
        <dbReference type="ARBA" id="ARBA00022527"/>
    </source>
</evidence>
<evidence type="ECO:0000313" key="12">
    <source>
        <dbReference type="Proteomes" id="UP001601442"/>
    </source>
</evidence>
<evidence type="ECO:0000256" key="7">
    <source>
        <dbReference type="PROSITE-ProRule" id="PRU10141"/>
    </source>
</evidence>
<evidence type="ECO:0000256" key="3">
    <source>
        <dbReference type="ARBA" id="ARBA00022679"/>
    </source>
</evidence>
<feature type="binding site" evidence="7">
    <location>
        <position position="40"/>
    </location>
    <ligand>
        <name>ATP</name>
        <dbReference type="ChEBI" id="CHEBI:30616"/>
    </ligand>
</feature>
<keyword evidence="9" id="KW-0472">Membrane</keyword>